<dbReference type="GO" id="GO:0045944">
    <property type="term" value="P:positive regulation of transcription by RNA polymerase II"/>
    <property type="evidence" value="ECO:0007669"/>
    <property type="project" value="UniProtKB-ARBA"/>
</dbReference>
<evidence type="ECO:0000313" key="13">
    <source>
        <dbReference type="Proteomes" id="UP000663854"/>
    </source>
</evidence>
<keyword evidence="2" id="KW-0217">Developmental protein</keyword>
<dbReference type="EMBL" id="CAJNOH010000190">
    <property type="protein sequence ID" value="CAF0936376.1"/>
    <property type="molecule type" value="Genomic_DNA"/>
</dbReference>
<dbReference type="PANTHER" id="PTHR45793:SF5">
    <property type="entry name" value="HOMEOTIC PROTEIN OCELLILESS"/>
    <property type="match status" value="1"/>
</dbReference>
<evidence type="ECO:0000256" key="9">
    <source>
        <dbReference type="SAM" id="MobiDB-lite"/>
    </source>
</evidence>
<evidence type="ECO:0000313" key="12">
    <source>
        <dbReference type="EMBL" id="CAF1043298.1"/>
    </source>
</evidence>
<dbReference type="Gene3D" id="1.10.10.60">
    <property type="entry name" value="Homeodomain-like"/>
    <property type="match status" value="1"/>
</dbReference>
<feature type="DNA-binding region" description="Homeobox" evidence="7">
    <location>
        <begin position="84"/>
        <end position="143"/>
    </location>
</feature>
<evidence type="ECO:0000313" key="14">
    <source>
        <dbReference type="Proteomes" id="UP000663870"/>
    </source>
</evidence>
<evidence type="ECO:0000256" key="7">
    <source>
        <dbReference type="PROSITE-ProRule" id="PRU00108"/>
    </source>
</evidence>
<feature type="compositionally biased region" description="Gly residues" evidence="9">
    <location>
        <begin position="194"/>
        <end position="204"/>
    </location>
</feature>
<dbReference type="FunFam" id="1.10.10.60:FF:000068">
    <property type="entry name" value="Orthodenticle homeobox 1"/>
    <property type="match status" value="1"/>
</dbReference>
<dbReference type="CDD" id="cd00086">
    <property type="entry name" value="homeodomain"/>
    <property type="match status" value="1"/>
</dbReference>
<name>A0A814C1F4_9BILA</name>
<proteinExistence type="predicted"/>
<dbReference type="Proteomes" id="UP000663870">
    <property type="component" value="Unassembled WGS sequence"/>
</dbReference>
<evidence type="ECO:0000256" key="1">
    <source>
        <dbReference type="ARBA" id="ARBA00004123"/>
    </source>
</evidence>
<dbReference type="GO" id="GO:0000981">
    <property type="term" value="F:DNA-binding transcription factor activity, RNA polymerase II-specific"/>
    <property type="evidence" value="ECO:0007669"/>
    <property type="project" value="InterPro"/>
</dbReference>
<dbReference type="InterPro" id="IPR017970">
    <property type="entry name" value="Homeobox_CS"/>
</dbReference>
<accession>A0A814C1F4</accession>
<dbReference type="InterPro" id="IPR001356">
    <property type="entry name" value="HD"/>
</dbReference>
<evidence type="ECO:0000259" key="10">
    <source>
        <dbReference type="PROSITE" id="PS50071"/>
    </source>
</evidence>
<keyword evidence="4 7" id="KW-0238">DNA-binding</keyword>
<dbReference type="EMBL" id="CAJNOL010000391">
    <property type="protein sequence ID" value="CAF1043298.1"/>
    <property type="molecule type" value="Genomic_DNA"/>
</dbReference>
<dbReference type="GO" id="GO:0000978">
    <property type="term" value="F:RNA polymerase II cis-regulatory region sequence-specific DNA binding"/>
    <property type="evidence" value="ECO:0007669"/>
    <property type="project" value="TreeGrafter"/>
</dbReference>
<reference evidence="11" key="1">
    <citation type="submission" date="2021-02" db="EMBL/GenBank/DDBJ databases">
        <authorList>
            <person name="Nowell W R."/>
        </authorList>
    </citation>
    <scope>NUCLEOTIDE SEQUENCE</scope>
</reference>
<protein>
    <recommendedName>
        <fullName evidence="10">Homeobox domain-containing protein</fullName>
    </recommendedName>
</protein>
<dbReference type="Proteomes" id="UP000663854">
    <property type="component" value="Unassembled WGS sequence"/>
</dbReference>
<feature type="domain" description="Homeobox" evidence="10">
    <location>
        <begin position="82"/>
        <end position="142"/>
    </location>
</feature>
<dbReference type="PANTHER" id="PTHR45793">
    <property type="entry name" value="HOMEOBOX PROTEIN"/>
    <property type="match status" value="1"/>
</dbReference>
<sequence length="300" mass="33730">MYSVTLSYDSSSSVDEFSLKVNPFMASVNSQTKYSSPPLGDYYSNYASMTNDPSTLKFGYTDPFSFGFSQHSTLSYNGSSQRKQRRERTTFSRAQLDQLETLFARTRYPDIFMREEVAMKISLPESRIQVWFKNRRAKCRQQDKAIKKPTTSSSSSSNSSLHEKNEISSPCKREIKSPNIRLNHRSPSSISSINGGGGGGGGGTSSDNSTTSAAASLAAWSSQAVAYHHMYPTSYSPNQALFYTNDPTTNNSTIYGTTYRNQDMDFLQPTSMYGRTSEEFMNGWTNAHHHHHHQNFKIFN</sequence>
<dbReference type="PROSITE" id="PS50071">
    <property type="entry name" value="HOMEOBOX_2"/>
    <property type="match status" value="1"/>
</dbReference>
<comment type="caution">
    <text evidence="11">The sequence shown here is derived from an EMBL/GenBank/DDBJ whole genome shotgun (WGS) entry which is preliminary data.</text>
</comment>
<evidence type="ECO:0000256" key="5">
    <source>
        <dbReference type="ARBA" id="ARBA00023155"/>
    </source>
</evidence>
<organism evidence="11 13">
    <name type="scientific">Rotaria sordida</name>
    <dbReference type="NCBI Taxonomy" id="392033"/>
    <lineage>
        <taxon>Eukaryota</taxon>
        <taxon>Metazoa</taxon>
        <taxon>Spiralia</taxon>
        <taxon>Gnathifera</taxon>
        <taxon>Rotifera</taxon>
        <taxon>Eurotatoria</taxon>
        <taxon>Bdelloidea</taxon>
        <taxon>Philodinida</taxon>
        <taxon>Philodinidae</taxon>
        <taxon>Rotaria</taxon>
    </lineage>
</organism>
<dbReference type="SMART" id="SM00389">
    <property type="entry name" value="HOX"/>
    <property type="match status" value="1"/>
</dbReference>
<keyword evidence="3" id="KW-0524">Neurogenesis</keyword>
<dbReference type="AlphaFoldDB" id="A0A814C1F4"/>
<feature type="compositionally biased region" description="Basic and acidic residues" evidence="9">
    <location>
        <begin position="161"/>
        <end position="176"/>
    </location>
</feature>
<gene>
    <name evidence="12" type="ORF">JXQ802_LOCUS16265</name>
    <name evidence="11" type="ORF">PYM288_LOCUS11339</name>
</gene>
<evidence type="ECO:0000256" key="8">
    <source>
        <dbReference type="RuleBase" id="RU000682"/>
    </source>
</evidence>
<dbReference type="GO" id="GO:0007399">
    <property type="term" value="P:nervous system development"/>
    <property type="evidence" value="ECO:0007669"/>
    <property type="project" value="UniProtKB-KW"/>
</dbReference>
<dbReference type="SUPFAM" id="SSF46689">
    <property type="entry name" value="Homeodomain-like"/>
    <property type="match status" value="1"/>
</dbReference>
<keyword evidence="5 7" id="KW-0371">Homeobox</keyword>
<dbReference type="Pfam" id="PF00046">
    <property type="entry name" value="Homeodomain"/>
    <property type="match status" value="1"/>
</dbReference>
<dbReference type="InterPro" id="IPR009057">
    <property type="entry name" value="Homeodomain-like_sf"/>
</dbReference>
<keyword evidence="6 7" id="KW-0539">Nucleus</keyword>
<dbReference type="GO" id="GO:0005634">
    <property type="term" value="C:nucleus"/>
    <property type="evidence" value="ECO:0007669"/>
    <property type="project" value="UniProtKB-SubCell"/>
</dbReference>
<evidence type="ECO:0000256" key="2">
    <source>
        <dbReference type="ARBA" id="ARBA00022473"/>
    </source>
</evidence>
<feature type="region of interest" description="Disordered" evidence="9">
    <location>
        <begin position="141"/>
        <end position="210"/>
    </location>
</feature>
<evidence type="ECO:0000313" key="11">
    <source>
        <dbReference type="EMBL" id="CAF0936376.1"/>
    </source>
</evidence>
<evidence type="ECO:0000256" key="6">
    <source>
        <dbReference type="ARBA" id="ARBA00023242"/>
    </source>
</evidence>
<evidence type="ECO:0000256" key="4">
    <source>
        <dbReference type="ARBA" id="ARBA00023125"/>
    </source>
</evidence>
<keyword evidence="14" id="KW-1185">Reference proteome</keyword>
<evidence type="ECO:0000256" key="3">
    <source>
        <dbReference type="ARBA" id="ARBA00022902"/>
    </source>
</evidence>
<comment type="subcellular location">
    <subcellularLocation>
        <location evidence="1 7 8">Nucleus</location>
    </subcellularLocation>
</comment>
<dbReference type="PROSITE" id="PS00027">
    <property type="entry name" value="HOMEOBOX_1"/>
    <property type="match status" value="1"/>
</dbReference>